<dbReference type="HOGENOM" id="CLU_063290_2_2_1"/>
<feature type="compositionally biased region" description="Gly residues" evidence="1">
    <location>
        <begin position="72"/>
        <end position="82"/>
    </location>
</feature>
<dbReference type="PANTHER" id="PTHR39477">
    <property type="entry name" value="CHROMOSOME 8, WHOLE GENOME SHOTGUN SEQUENCE"/>
    <property type="match status" value="1"/>
</dbReference>
<dbReference type="PANTHER" id="PTHR39477:SF1">
    <property type="entry name" value="BETA-FLANKING PROTEIN"/>
    <property type="match status" value="1"/>
</dbReference>
<keyword evidence="4" id="KW-1185">Reference proteome</keyword>
<dbReference type="AlphaFoldDB" id="A0A0B4F7T0"/>
<evidence type="ECO:0000313" key="4">
    <source>
        <dbReference type="Proteomes" id="UP000031186"/>
    </source>
</evidence>
<accession>A0A0B4F7T0</accession>
<dbReference type="InterPro" id="IPR056138">
    <property type="entry name" value="DUF7721"/>
</dbReference>
<evidence type="ECO:0000313" key="3">
    <source>
        <dbReference type="EMBL" id="KID70130.1"/>
    </source>
</evidence>
<dbReference type="Proteomes" id="UP000031186">
    <property type="component" value="Unassembled WGS sequence"/>
</dbReference>
<dbReference type="Pfam" id="PF24845">
    <property type="entry name" value="DUF7721"/>
    <property type="match status" value="1"/>
</dbReference>
<dbReference type="OrthoDB" id="2290255at2759"/>
<protein>
    <submittedName>
        <fullName evidence="3">Beta-flanking protein</fullName>
    </submittedName>
</protein>
<sequence length="240" mass="24833">MDKLLSVGKDMLQQQLSGQGQGQVSTSRGGGAPLPGRATNSHQDQGGNGGGNNNNNNNNYNNNYNNNNNNNSGGGGGSGGGFQDDILRMAQQHASSNAGNSGNSDLFSNIMSAVGNKQQKIQNEDIDEQDAIKQHQHAYNNDGKGDSSSLGTAAAMQALKKFTQSDNNASSGSGQAAFLGMAMSEASKLFDSKASQGKVADGASKENVVQQAAEMAMKMYFKSQAQSQGGLAGLASQFIK</sequence>
<gene>
    <name evidence="3" type="ORF">MAN_02644</name>
</gene>
<reference evidence="3 4" key="1">
    <citation type="journal article" date="2014" name="Proc. Natl. Acad. Sci. U.S.A.">
        <title>Trajectory and genomic determinants of fungal-pathogen speciation and host adaptation.</title>
        <authorList>
            <person name="Hu X."/>
            <person name="Xiao G."/>
            <person name="Zheng P."/>
            <person name="Shang Y."/>
            <person name="Su Y."/>
            <person name="Zhang X."/>
            <person name="Liu X."/>
            <person name="Zhan S."/>
            <person name="St Leger R.J."/>
            <person name="Wang C."/>
        </authorList>
    </citation>
    <scope>NUCLEOTIDE SEQUENCE [LARGE SCALE GENOMIC DNA]</scope>
    <source>
        <strain evidence="3 4">ARSEF 549</strain>
    </source>
</reference>
<feature type="domain" description="DUF7721" evidence="2">
    <location>
        <begin position="88"/>
        <end position="165"/>
    </location>
</feature>
<feature type="compositionally biased region" description="Low complexity" evidence="1">
    <location>
        <begin position="13"/>
        <end position="27"/>
    </location>
</feature>
<feature type="compositionally biased region" description="Low complexity" evidence="1">
    <location>
        <begin position="53"/>
        <end position="71"/>
    </location>
</feature>
<feature type="region of interest" description="Disordered" evidence="1">
    <location>
        <begin position="1"/>
        <end position="84"/>
    </location>
</feature>
<dbReference type="VEuPathDB" id="FungiDB:MAN_02644"/>
<feature type="non-terminal residue" evidence="3">
    <location>
        <position position="1"/>
    </location>
</feature>
<proteinExistence type="predicted"/>
<organism evidence="3 4">
    <name type="scientific">Metarhizium anisopliae (strain ARSEF 549)</name>
    <dbReference type="NCBI Taxonomy" id="3151832"/>
    <lineage>
        <taxon>Eukaryota</taxon>
        <taxon>Fungi</taxon>
        <taxon>Dikarya</taxon>
        <taxon>Ascomycota</taxon>
        <taxon>Pezizomycotina</taxon>
        <taxon>Sordariomycetes</taxon>
        <taxon>Hypocreomycetidae</taxon>
        <taxon>Hypocreales</taxon>
        <taxon>Clavicipitaceae</taxon>
        <taxon>Metarhizium</taxon>
    </lineage>
</organism>
<name>A0A0B4F7T0_METAF</name>
<comment type="caution">
    <text evidence="3">The sequence shown here is derived from an EMBL/GenBank/DDBJ whole genome shotgun (WGS) entry which is preliminary data.</text>
</comment>
<dbReference type="EMBL" id="AZNF01000002">
    <property type="protein sequence ID" value="KID70130.1"/>
    <property type="molecule type" value="Genomic_DNA"/>
</dbReference>
<evidence type="ECO:0000259" key="2">
    <source>
        <dbReference type="Pfam" id="PF24845"/>
    </source>
</evidence>
<evidence type="ECO:0000256" key="1">
    <source>
        <dbReference type="SAM" id="MobiDB-lite"/>
    </source>
</evidence>